<proteinExistence type="predicted"/>
<evidence type="ECO:0000313" key="5">
    <source>
        <dbReference type="Proteomes" id="UP000050956"/>
    </source>
</evidence>
<dbReference type="GO" id="GO:0000976">
    <property type="term" value="F:transcription cis-regulatory region binding"/>
    <property type="evidence" value="ECO:0007669"/>
    <property type="project" value="TreeGrafter"/>
</dbReference>
<comment type="caution">
    <text evidence="4">The sequence shown here is derived from an EMBL/GenBank/DDBJ whole genome shotgun (WGS) entry which is preliminary data.</text>
</comment>
<evidence type="ECO:0000313" key="4">
    <source>
        <dbReference type="EMBL" id="KRG78180.1"/>
    </source>
</evidence>
<dbReference type="PROSITE" id="PS50977">
    <property type="entry name" value="HTH_TETR_2"/>
    <property type="match status" value="1"/>
</dbReference>
<dbReference type="SUPFAM" id="SSF46689">
    <property type="entry name" value="Homeodomain-like"/>
    <property type="match status" value="1"/>
</dbReference>
<organism evidence="4 5">
    <name type="scientific">Stenotrophomonas ginsengisoli</name>
    <dbReference type="NCBI Taxonomy" id="336566"/>
    <lineage>
        <taxon>Bacteria</taxon>
        <taxon>Pseudomonadati</taxon>
        <taxon>Pseudomonadota</taxon>
        <taxon>Gammaproteobacteria</taxon>
        <taxon>Lysobacterales</taxon>
        <taxon>Lysobacteraceae</taxon>
        <taxon>Stenotrophomonas</taxon>
    </lineage>
</organism>
<dbReference type="PATRIC" id="fig|336566.3.peg.457"/>
<reference evidence="4 5" key="1">
    <citation type="submission" date="2015-05" db="EMBL/GenBank/DDBJ databases">
        <title>Genome sequencing and analysis of members of genus Stenotrophomonas.</title>
        <authorList>
            <person name="Patil P.P."/>
            <person name="Midha S."/>
            <person name="Patil P.B."/>
        </authorList>
    </citation>
    <scope>NUCLEOTIDE SEQUENCE [LARGE SCALE GENOMIC DNA]</scope>
    <source>
        <strain evidence="4 5">DSM 24757</strain>
    </source>
</reference>
<feature type="DNA-binding region" description="H-T-H motif" evidence="2">
    <location>
        <begin position="31"/>
        <end position="50"/>
    </location>
</feature>
<dbReference type="PANTHER" id="PTHR30055:SF231">
    <property type="entry name" value="TRANSCRIPTIONAL REGULATORY PROTEIN (PROBABLY DEOR-FAMILY)-RELATED"/>
    <property type="match status" value="1"/>
</dbReference>
<evidence type="ECO:0000256" key="1">
    <source>
        <dbReference type="ARBA" id="ARBA00023125"/>
    </source>
</evidence>
<name>A0A0R0DJQ2_9GAMM</name>
<evidence type="ECO:0000259" key="3">
    <source>
        <dbReference type="PROSITE" id="PS50977"/>
    </source>
</evidence>
<keyword evidence="1 2" id="KW-0238">DNA-binding</keyword>
<dbReference type="Pfam" id="PF00440">
    <property type="entry name" value="TetR_N"/>
    <property type="match status" value="1"/>
</dbReference>
<dbReference type="InterPro" id="IPR001647">
    <property type="entry name" value="HTH_TetR"/>
</dbReference>
<dbReference type="STRING" id="336566.ABB30_05600"/>
<evidence type="ECO:0000256" key="2">
    <source>
        <dbReference type="PROSITE-ProRule" id="PRU00335"/>
    </source>
</evidence>
<dbReference type="InterPro" id="IPR050109">
    <property type="entry name" value="HTH-type_TetR-like_transc_reg"/>
</dbReference>
<dbReference type="AlphaFoldDB" id="A0A0R0DJQ2"/>
<feature type="domain" description="HTH tetR-type" evidence="3">
    <location>
        <begin position="8"/>
        <end position="68"/>
    </location>
</feature>
<protein>
    <recommendedName>
        <fullName evidence="3">HTH tetR-type domain-containing protein</fullName>
    </recommendedName>
</protein>
<dbReference type="Gene3D" id="1.10.357.10">
    <property type="entry name" value="Tetracycline Repressor, domain 2"/>
    <property type="match status" value="1"/>
</dbReference>
<accession>A0A0R0DJQ2</accession>
<dbReference type="PRINTS" id="PR00455">
    <property type="entry name" value="HTHTETR"/>
</dbReference>
<keyword evidence="5" id="KW-1185">Reference proteome</keyword>
<dbReference type="Pfam" id="PF17940">
    <property type="entry name" value="TetR_C_31"/>
    <property type="match status" value="1"/>
</dbReference>
<dbReference type="InterPro" id="IPR041583">
    <property type="entry name" value="TetR_C_31"/>
</dbReference>
<dbReference type="PANTHER" id="PTHR30055">
    <property type="entry name" value="HTH-TYPE TRANSCRIPTIONAL REGULATOR RUTR"/>
    <property type="match status" value="1"/>
</dbReference>
<gene>
    <name evidence="4" type="ORF">ABB30_05600</name>
</gene>
<dbReference type="Proteomes" id="UP000050956">
    <property type="component" value="Unassembled WGS sequence"/>
</dbReference>
<dbReference type="GO" id="GO:0003700">
    <property type="term" value="F:DNA-binding transcription factor activity"/>
    <property type="evidence" value="ECO:0007669"/>
    <property type="project" value="TreeGrafter"/>
</dbReference>
<dbReference type="InterPro" id="IPR009057">
    <property type="entry name" value="Homeodomain-like_sf"/>
</dbReference>
<dbReference type="EMBL" id="LDJM01000012">
    <property type="protein sequence ID" value="KRG78180.1"/>
    <property type="molecule type" value="Genomic_DNA"/>
</dbReference>
<sequence length="185" mass="20144">MATRRHDPERRQRIIQAALEVITDSGMAACTHRSVAARADVPLGSMTYHFDSREALLEEAFGLLSAYMLDKWREQLEGVDSPAQACAAIVDWVCGDQPMAADTLIPMMELYVYAARNAPARRLIGDWAAQVQQTLGQYFEPATVRALDAVIEGITLHNIYSGGTIARAEVEAIVARISAGGELPG</sequence>